<evidence type="ECO:0000313" key="2">
    <source>
        <dbReference type="EMBL" id="KAK0509453.1"/>
    </source>
</evidence>
<protein>
    <submittedName>
        <fullName evidence="2">Uncharacterized protein</fullName>
    </submittedName>
</protein>
<name>A0AA39QXB9_9LECA</name>
<sequence length="774" mass="85278">MDLKRLDDRCPRCHAIIDVDSDSCPACQSVLPTKVPSWPTIQAHDGGVVSPLNCSVLGNTANPKSPAHIPTNPTPEALQKTHQLNLTTQPPPTMTGSNRIRAVGERLYKFIHHSGPPAVDTVRATRACLSCYNSVKCTPGPNPDCCGPCKGKNRYCRGPIHAPVLIDIQSWFRTAFARLQSQCSSLETIVKERSIYSLSIKVDSTGAIESYDVDLQSADSHAPTPYDASSIARVLDVVFPADQKASLNTRSLAAQHNPGDNLESVVRRFVACSMLLCAPALSRIDGSQFGHAAAPYVVLEFNRRIGQEACNLFQCICHEADEFANSKPRNKVTFVADKRLFAFNLGLVHSSVQSLVSAKSNATGSHFMPENVYDIVPAVLEKLEWLAMGFNKTAFVDGRRCLHSELTELHIGFSSLKGKTSISGSSNQASSLRDNLVPNVSRMNSPIAQDSVAQSPGQLSGSSLIQRSGENMVENCPESPWLARELDRFYQNDLYDVLRSPVQERSLQEDAIRQAKAELKHHDSAINKHLVKKAALEEKSKSWELDSTVSSNIVDGDSGAVDPFQTEPAIEKRIRELEEASKRQDLAIQKHNTKKAALERGIKRSLDYEPDQPSKRPVFEAAEGHTSEPSPLENPPRDDLWDEQWDDFGDEADSLRSRASIASFSGWNYESEPPGSQRRGGDNWYGDIYCGNRIIGNRVQGHQPQNSVSVSIEQQVPRSGGEKRVSVTQRIWASSLGSVMDEMFKKFERVAIGAWPARKSRDKSAVPVDDSVKK</sequence>
<evidence type="ECO:0000313" key="3">
    <source>
        <dbReference type="Proteomes" id="UP001166286"/>
    </source>
</evidence>
<evidence type="ECO:0000256" key="1">
    <source>
        <dbReference type="SAM" id="MobiDB-lite"/>
    </source>
</evidence>
<gene>
    <name evidence="2" type="ORF">JMJ35_007847</name>
</gene>
<reference evidence="2" key="1">
    <citation type="submission" date="2023-03" db="EMBL/GenBank/DDBJ databases">
        <title>Complete genome of Cladonia borealis.</title>
        <authorList>
            <person name="Park H."/>
        </authorList>
    </citation>
    <scope>NUCLEOTIDE SEQUENCE</scope>
    <source>
        <strain evidence="2">ANT050790</strain>
    </source>
</reference>
<proteinExistence type="predicted"/>
<accession>A0AA39QXB9</accession>
<dbReference type="AlphaFoldDB" id="A0AA39QXB9"/>
<organism evidence="2 3">
    <name type="scientific">Cladonia borealis</name>
    <dbReference type="NCBI Taxonomy" id="184061"/>
    <lineage>
        <taxon>Eukaryota</taxon>
        <taxon>Fungi</taxon>
        <taxon>Dikarya</taxon>
        <taxon>Ascomycota</taxon>
        <taxon>Pezizomycotina</taxon>
        <taxon>Lecanoromycetes</taxon>
        <taxon>OSLEUM clade</taxon>
        <taxon>Lecanoromycetidae</taxon>
        <taxon>Lecanorales</taxon>
        <taxon>Lecanorineae</taxon>
        <taxon>Cladoniaceae</taxon>
        <taxon>Cladonia</taxon>
    </lineage>
</organism>
<dbReference type="EMBL" id="JAFEKC020000018">
    <property type="protein sequence ID" value="KAK0509453.1"/>
    <property type="molecule type" value="Genomic_DNA"/>
</dbReference>
<dbReference type="Proteomes" id="UP001166286">
    <property type="component" value="Unassembled WGS sequence"/>
</dbReference>
<feature type="region of interest" description="Disordered" evidence="1">
    <location>
        <begin position="599"/>
        <end position="645"/>
    </location>
</feature>
<keyword evidence="3" id="KW-1185">Reference proteome</keyword>
<feature type="compositionally biased region" description="Basic and acidic residues" evidence="1">
    <location>
        <begin position="599"/>
        <end position="626"/>
    </location>
</feature>
<comment type="caution">
    <text evidence="2">The sequence shown here is derived from an EMBL/GenBank/DDBJ whole genome shotgun (WGS) entry which is preliminary data.</text>
</comment>